<organism evidence="2 3">
    <name type="scientific">Cryobacterium zongtaii</name>
    <dbReference type="NCBI Taxonomy" id="1259217"/>
    <lineage>
        <taxon>Bacteria</taxon>
        <taxon>Bacillati</taxon>
        <taxon>Actinomycetota</taxon>
        <taxon>Actinomycetes</taxon>
        <taxon>Micrococcales</taxon>
        <taxon>Microbacteriaceae</taxon>
        <taxon>Cryobacterium</taxon>
    </lineage>
</organism>
<reference evidence="2 3" key="1">
    <citation type="submission" date="2018-01" db="EMBL/GenBank/DDBJ databases">
        <title>Cryobacterium sp. nov., from glaciers in China.</title>
        <authorList>
            <person name="Liu Q."/>
            <person name="Xin Y.-H."/>
        </authorList>
    </citation>
    <scope>NUCLEOTIDE SEQUENCE [LARGE SCALE GENOMIC DNA]</scope>
    <source>
        <strain evidence="2 3">TMN-42</strain>
    </source>
</reference>
<feature type="transmembrane region" description="Helical" evidence="1">
    <location>
        <begin position="56"/>
        <end position="74"/>
    </location>
</feature>
<keyword evidence="1" id="KW-0812">Transmembrane</keyword>
<protein>
    <submittedName>
        <fullName evidence="2">Uncharacterized protein</fullName>
    </submittedName>
</protein>
<dbReference type="Proteomes" id="UP000237340">
    <property type="component" value="Unassembled WGS sequence"/>
</dbReference>
<dbReference type="AlphaFoldDB" id="A0A2S3ZDA7"/>
<keyword evidence="1" id="KW-1133">Transmembrane helix</keyword>
<evidence type="ECO:0000313" key="3">
    <source>
        <dbReference type="Proteomes" id="UP000237340"/>
    </source>
</evidence>
<dbReference type="EMBL" id="PPXD01000020">
    <property type="protein sequence ID" value="POH64345.1"/>
    <property type="molecule type" value="Genomic_DNA"/>
</dbReference>
<sequence>MRKEPTLGEKTAVKGGAFRRENWFLIAAIGLLLSPALFDLRWLRDATADFGNSRDALYGVVGAFVTAGLVNSWSKRRAETRDRLRYDGMSKVAFRSLAQTVNDVGRMLLAPVVGADLYAAGIPGFTPEHHEENLANLRALSIQPDFAPKSGVWDDAVSRDKVTANLMALCAQHGFPQHMFRTTSAARRRLQTAMADWAPVMVAVPGANEHLARGWPLADQIVLLLESWRHLMTADAAATVSQSDLDRVAEDYAETIRQYQAWIQELIPLAGLPAR</sequence>
<name>A0A2S3ZDA7_9MICO</name>
<proteinExistence type="predicted"/>
<feature type="transmembrane region" description="Helical" evidence="1">
    <location>
        <begin position="23"/>
        <end position="44"/>
    </location>
</feature>
<accession>A0A2S3ZDA7</accession>
<comment type="caution">
    <text evidence="2">The sequence shown here is derived from an EMBL/GenBank/DDBJ whole genome shotgun (WGS) entry which is preliminary data.</text>
</comment>
<evidence type="ECO:0000256" key="1">
    <source>
        <dbReference type="SAM" id="Phobius"/>
    </source>
</evidence>
<gene>
    <name evidence="2" type="ORF">C3B61_12885</name>
</gene>
<evidence type="ECO:0000313" key="2">
    <source>
        <dbReference type="EMBL" id="POH64345.1"/>
    </source>
</evidence>
<keyword evidence="3" id="KW-1185">Reference proteome</keyword>
<keyword evidence="1" id="KW-0472">Membrane</keyword>